<feature type="region of interest" description="Disordered" evidence="10">
    <location>
        <begin position="78"/>
        <end position="98"/>
    </location>
</feature>
<accession>A0AB34FLZ5</accession>
<keyword evidence="7" id="KW-0479">Metal-binding</keyword>
<feature type="binding site" evidence="7">
    <location>
        <position position="570"/>
    </location>
    <ligand>
        <name>Ca(2+)</name>
        <dbReference type="ChEBI" id="CHEBI:29108"/>
    </ligand>
</feature>
<dbReference type="InterPro" id="IPR050749">
    <property type="entry name" value="Glycosyl_Hydrolase_47"/>
</dbReference>
<keyword evidence="5 8" id="KW-1015">Disulfide bond</keyword>
<dbReference type="Pfam" id="PF00226">
    <property type="entry name" value="DnaJ"/>
    <property type="match status" value="1"/>
</dbReference>
<feature type="compositionally biased region" description="Basic and acidic residues" evidence="10">
    <location>
        <begin position="794"/>
        <end position="811"/>
    </location>
</feature>
<dbReference type="Proteomes" id="UP001163105">
    <property type="component" value="Unassembled WGS sequence"/>
</dbReference>
<keyword evidence="14" id="KW-1185">Reference proteome</keyword>
<dbReference type="InterPro" id="IPR001623">
    <property type="entry name" value="DnaJ_domain"/>
</dbReference>
<feature type="active site" description="Proton donor" evidence="6">
    <location>
        <position position="185"/>
    </location>
</feature>
<dbReference type="EMBL" id="JAQHRD010000005">
    <property type="protein sequence ID" value="KAJ6440533.1"/>
    <property type="molecule type" value="Genomic_DNA"/>
</dbReference>
<dbReference type="PROSITE" id="PS50076">
    <property type="entry name" value="DNAJ_2"/>
    <property type="match status" value="1"/>
</dbReference>
<reference evidence="13" key="1">
    <citation type="submission" date="2023-01" db="EMBL/GenBank/DDBJ databases">
        <title>The growth and conidiation of Purpureocillium lavendulum are regulated by nitrogen source and histone H3K14 acetylation.</title>
        <authorList>
            <person name="Tang P."/>
            <person name="Han J."/>
            <person name="Zhang C."/>
            <person name="Tang P."/>
            <person name="Qi F."/>
            <person name="Zhang K."/>
            <person name="Liang L."/>
        </authorList>
    </citation>
    <scope>NUCLEOTIDE SEQUENCE</scope>
    <source>
        <strain evidence="13">YMF1.00683</strain>
    </source>
</reference>
<feature type="compositionally biased region" description="Basic residues" evidence="10">
    <location>
        <begin position="660"/>
        <end position="672"/>
    </location>
</feature>
<sequence>MLNNQLQGRLGRRYVAIIVFVVLGLLLWRGFGSSYGRPGPHSKTLGSVRFVPSSYDWSKAQQFHPLAPADIKPVPAGPAARLPKVQARPSADRQDDITKSRREAVRKAFVKSWEAYKTHAWTKDELMPLSGKGKQTFSGWSAQLVDALDSLWIMGLKDDFRLAVKEVAVLDWSKVNDGKTINLFEVTIRYLGGLLAAYDLSREPVLYAKAVELGDALYAGFDTPNRLPSHWLDYDKAKKGEQRADMSMSGAAGGSLSLEFTRLSQITGESKFYDATERIKKFFVRFQNETKIPGLWPMMLNYRDETMDGDIFTLGAGADSLYEYLPKMHALLGGRDPEYEQMTIKALDAARDTLLYRPMTPKDDNILMAGNVDWDDGNKTLTPEMQHLTCFIGGTYGLAGQLLGRKEYVDLASRLAAGCVWAYDSFATNIMPEISQLVACEKLDGPCPYTEEAFPTGMRGRPSGADLPGGFVRVRDPRYLLRPEAIESVFYMWRITGDQVWRDAAWRMWQGIVRETETELAFASIDDVKVHSSQKADSMETFWLAETTKYFYLIFDDEGTIDLDEWVLNTEAHPLRRPQNGGDTVARKNHYERLNVRHDASPNEIKKSFYALSKTHHPDTNPSDPSAAGTFSLLSESYTLLSDPARRAAYDRDVLRLHHPHHRSDHHPHHRTGSYSSTSAANPAGGRAPSGLSRRRGTFRGPPPSFYRSGGWGPQAEKRRKAHKESTGGAGQQQQHGSSETTSSSSTNPWAHAHHQHHQHQHQHQHHHHHHPHHAGMGPGASSPFHDAAADAAPHFDREGHTRTHQREDRRRWQRARRAVGDDDVEFEPQTSLAGHFFIVAGILGATFLAPLLYLQFMRLGRRKKEHEH</sequence>
<feature type="disulfide bond" evidence="8">
    <location>
        <begin position="390"/>
        <end position="419"/>
    </location>
</feature>
<feature type="transmembrane region" description="Helical" evidence="11">
    <location>
        <begin position="12"/>
        <end position="31"/>
    </location>
</feature>
<organism evidence="13 14">
    <name type="scientific">Purpureocillium lavendulum</name>
    <dbReference type="NCBI Taxonomy" id="1247861"/>
    <lineage>
        <taxon>Eukaryota</taxon>
        <taxon>Fungi</taxon>
        <taxon>Dikarya</taxon>
        <taxon>Ascomycota</taxon>
        <taxon>Pezizomycotina</taxon>
        <taxon>Sordariomycetes</taxon>
        <taxon>Hypocreomycetidae</taxon>
        <taxon>Hypocreales</taxon>
        <taxon>Ophiocordycipitaceae</taxon>
        <taxon>Purpureocillium</taxon>
    </lineage>
</organism>
<name>A0AB34FLZ5_9HYPO</name>
<dbReference type="PANTHER" id="PTHR11742">
    <property type="entry name" value="MANNOSYL-OLIGOSACCHARIDE ALPHA-1,2-MANNOSIDASE-RELATED"/>
    <property type="match status" value="1"/>
</dbReference>
<dbReference type="Gene3D" id="1.10.287.110">
    <property type="entry name" value="DnaJ domain"/>
    <property type="match status" value="1"/>
</dbReference>
<dbReference type="GO" id="GO:0036503">
    <property type="term" value="P:ERAD pathway"/>
    <property type="evidence" value="ECO:0007669"/>
    <property type="project" value="UniProtKB-ARBA"/>
</dbReference>
<dbReference type="GO" id="GO:0005783">
    <property type="term" value="C:endoplasmic reticulum"/>
    <property type="evidence" value="ECO:0007669"/>
    <property type="project" value="TreeGrafter"/>
</dbReference>
<feature type="active site" evidence="6">
    <location>
        <position position="484"/>
    </location>
</feature>
<comment type="cofactor">
    <cofactor evidence="1 7">
        <name>Ca(2+)</name>
        <dbReference type="ChEBI" id="CHEBI:29108"/>
    </cofactor>
</comment>
<dbReference type="InterPro" id="IPR036869">
    <property type="entry name" value="J_dom_sf"/>
</dbReference>
<keyword evidence="11" id="KW-0812">Transmembrane</keyword>
<dbReference type="Gene3D" id="1.50.10.10">
    <property type="match status" value="1"/>
</dbReference>
<dbReference type="GO" id="GO:0005975">
    <property type="term" value="P:carbohydrate metabolic process"/>
    <property type="evidence" value="ECO:0007669"/>
    <property type="project" value="InterPro"/>
</dbReference>
<feature type="region of interest" description="Disordered" evidence="10">
    <location>
        <begin position="660"/>
        <end position="815"/>
    </location>
</feature>
<evidence type="ECO:0000256" key="4">
    <source>
        <dbReference type="ARBA" id="ARBA00022801"/>
    </source>
</evidence>
<evidence type="ECO:0000256" key="1">
    <source>
        <dbReference type="ARBA" id="ARBA00001913"/>
    </source>
</evidence>
<evidence type="ECO:0000256" key="2">
    <source>
        <dbReference type="ARBA" id="ARBA00004922"/>
    </source>
</evidence>
<evidence type="ECO:0000259" key="12">
    <source>
        <dbReference type="PROSITE" id="PS50076"/>
    </source>
</evidence>
<evidence type="ECO:0000313" key="13">
    <source>
        <dbReference type="EMBL" id="KAJ6440533.1"/>
    </source>
</evidence>
<comment type="similarity">
    <text evidence="3 9">Belongs to the glycosyl hydrolase 47 family.</text>
</comment>
<gene>
    <name evidence="13" type="primary">MAN1A_C</name>
    <name evidence="13" type="ORF">O9K51_06323</name>
</gene>
<dbReference type="InterPro" id="IPR036026">
    <property type="entry name" value="Seven-hairpin_glycosidases"/>
</dbReference>
<feature type="active site" description="Proton donor" evidence="6">
    <location>
        <position position="433"/>
    </location>
</feature>
<keyword evidence="4 9" id="KW-0378">Hydrolase</keyword>
<protein>
    <recommendedName>
        <fullName evidence="9">alpha-1,2-Mannosidase</fullName>
        <ecNumber evidence="9">3.2.1.-</ecNumber>
    </recommendedName>
</protein>
<evidence type="ECO:0000256" key="3">
    <source>
        <dbReference type="ARBA" id="ARBA00007658"/>
    </source>
</evidence>
<keyword evidence="9" id="KW-0326">Glycosidase</keyword>
<dbReference type="InterPro" id="IPR001382">
    <property type="entry name" value="Glyco_hydro_47"/>
</dbReference>
<evidence type="ECO:0000256" key="9">
    <source>
        <dbReference type="RuleBase" id="RU361193"/>
    </source>
</evidence>
<feature type="compositionally biased region" description="Low complexity" evidence="10">
    <location>
        <begin position="781"/>
        <end position="793"/>
    </location>
</feature>
<dbReference type="SUPFAM" id="SSF46565">
    <property type="entry name" value="Chaperone J-domain"/>
    <property type="match status" value="1"/>
</dbReference>
<evidence type="ECO:0000256" key="5">
    <source>
        <dbReference type="ARBA" id="ARBA00023157"/>
    </source>
</evidence>
<keyword evidence="11" id="KW-1133">Transmembrane helix</keyword>
<dbReference type="SMART" id="SM00271">
    <property type="entry name" value="DnaJ"/>
    <property type="match status" value="1"/>
</dbReference>
<comment type="caution">
    <text evidence="13">The sequence shown here is derived from an EMBL/GenBank/DDBJ whole genome shotgun (WGS) entry which is preliminary data.</text>
</comment>
<feature type="compositionally biased region" description="Basic residues" evidence="10">
    <location>
        <begin position="752"/>
        <end position="774"/>
    </location>
</feature>
<evidence type="ECO:0000256" key="6">
    <source>
        <dbReference type="PIRSR" id="PIRSR601382-1"/>
    </source>
</evidence>
<evidence type="ECO:0000256" key="10">
    <source>
        <dbReference type="SAM" id="MobiDB-lite"/>
    </source>
</evidence>
<dbReference type="PRINTS" id="PR00747">
    <property type="entry name" value="GLYHDRLASE47"/>
</dbReference>
<evidence type="ECO:0000256" key="11">
    <source>
        <dbReference type="SAM" id="Phobius"/>
    </source>
</evidence>
<keyword evidence="11" id="KW-0472">Membrane</keyword>
<dbReference type="FunFam" id="1.50.10.10:FF:000037">
    <property type="entry name" value="alpha-1,2-Mannosidase"/>
    <property type="match status" value="1"/>
</dbReference>
<feature type="active site" evidence="6">
    <location>
        <position position="319"/>
    </location>
</feature>
<dbReference type="Pfam" id="PF01532">
    <property type="entry name" value="Glyco_hydro_47"/>
    <property type="match status" value="1"/>
</dbReference>
<dbReference type="PRINTS" id="PR00625">
    <property type="entry name" value="JDOMAIN"/>
</dbReference>
<feature type="domain" description="J" evidence="12">
    <location>
        <begin position="589"/>
        <end position="654"/>
    </location>
</feature>
<dbReference type="SUPFAM" id="SSF48225">
    <property type="entry name" value="Seven-hairpin glycosidases"/>
    <property type="match status" value="1"/>
</dbReference>
<keyword evidence="7" id="KW-0106">Calcium</keyword>
<dbReference type="EC" id="3.2.1.-" evidence="9"/>
<feature type="transmembrane region" description="Helical" evidence="11">
    <location>
        <begin position="833"/>
        <end position="855"/>
    </location>
</feature>
<dbReference type="InterPro" id="IPR012341">
    <property type="entry name" value="6hp_glycosidase-like_sf"/>
</dbReference>
<dbReference type="AlphaFoldDB" id="A0AB34FLZ5"/>
<comment type="pathway">
    <text evidence="2">Protein modification; protein glycosylation.</text>
</comment>
<evidence type="ECO:0000313" key="14">
    <source>
        <dbReference type="Proteomes" id="UP001163105"/>
    </source>
</evidence>
<proteinExistence type="inferred from homology"/>
<dbReference type="CDD" id="cd06257">
    <property type="entry name" value="DnaJ"/>
    <property type="match status" value="1"/>
</dbReference>
<dbReference type="GO" id="GO:0004571">
    <property type="term" value="F:mannosyl-oligosaccharide 1,2-alpha-mannosidase activity"/>
    <property type="evidence" value="ECO:0007669"/>
    <property type="project" value="InterPro"/>
</dbReference>
<dbReference type="GO" id="GO:0016020">
    <property type="term" value="C:membrane"/>
    <property type="evidence" value="ECO:0007669"/>
    <property type="project" value="InterPro"/>
</dbReference>
<dbReference type="GO" id="GO:0005509">
    <property type="term" value="F:calcium ion binding"/>
    <property type="evidence" value="ECO:0007669"/>
    <property type="project" value="InterPro"/>
</dbReference>
<feature type="compositionally biased region" description="Low complexity" evidence="10">
    <location>
        <begin position="732"/>
        <end position="747"/>
    </location>
</feature>
<evidence type="ECO:0000256" key="7">
    <source>
        <dbReference type="PIRSR" id="PIRSR601382-2"/>
    </source>
</evidence>
<evidence type="ECO:0000256" key="8">
    <source>
        <dbReference type="PIRSR" id="PIRSR601382-3"/>
    </source>
</evidence>
<dbReference type="PANTHER" id="PTHR11742:SF89">
    <property type="entry name" value="ALPHA-1,2-MANNOSIDASE"/>
    <property type="match status" value="1"/>
</dbReference>